<dbReference type="SMART" id="SM00198">
    <property type="entry name" value="SCP"/>
    <property type="match status" value="1"/>
</dbReference>
<dbReference type="Pfam" id="PF01822">
    <property type="entry name" value="WSC"/>
    <property type="match status" value="1"/>
</dbReference>
<dbReference type="PANTHER" id="PTHR43662:SF3">
    <property type="entry name" value="DOMAIN PROTEIN, PUTATIVE (AFU_ORTHOLOGUE AFUA_6G11970)-RELATED"/>
    <property type="match status" value="1"/>
</dbReference>
<dbReference type="OrthoDB" id="74764at2759"/>
<reference evidence="4 5" key="3">
    <citation type="journal article" date="2015" name="Genome Announc.">
        <title>Draft Genome Sequence of the Archiascomycetous Yeast Saitoella complicata.</title>
        <authorList>
            <person name="Yamauchi K."/>
            <person name="Kondo S."/>
            <person name="Hamamoto M."/>
            <person name="Takahashi Y."/>
            <person name="Ogura Y."/>
            <person name="Hayashi T."/>
            <person name="Nishida H."/>
        </authorList>
    </citation>
    <scope>NUCLEOTIDE SEQUENCE [LARGE SCALE GENOMIC DNA]</scope>
    <source>
        <strain evidence="4 5">NRRL Y-17804</strain>
    </source>
</reference>
<dbReference type="InterPro" id="IPR002889">
    <property type="entry name" value="WSC_carb-bd"/>
</dbReference>
<dbReference type="PANTHER" id="PTHR43662">
    <property type="match status" value="1"/>
</dbReference>
<feature type="region of interest" description="Disordered" evidence="1">
    <location>
        <begin position="949"/>
        <end position="972"/>
    </location>
</feature>
<reference evidence="4 5" key="2">
    <citation type="journal article" date="2014" name="J. Gen. Appl. Microbiol.">
        <title>The early diverging ascomycetous budding yeast Saitoella complicata has three histone deacetylases belonging to the Clr6, Hos2, and Rpd3 lineages.</title>
        <authorList>
            <person name="Nishida H."/>
            <person name="Matsumoto T."/>
            <person name="Kondo S."/>
            <person name="Hamamoto M."/>
            <person name="Yoshikawa H."/>
        </authorList>
    </citation>
    <scope>NUCLEOTIDE SEQUENCE [LARGE SCALE GENOMIC DNA]</scope>
    <source>
        <strain evidence="4 5">NRRL Y-17804</strain>
    </source>
</reference>
<name>A0A0E9NAC2_SAICN</name>
<dbReference type="InterPro" id="IPR014044">
    <property type="entry name" value="CAP_dom"/>
</dbReference>
<dbReference type="EMBL" id="BACD03000005">
    <property type="protein sequence ID" value="GAO46748.1"/>
    <property type="molecule type" value="Genomic_DNA"/>
</dbReference>
<organism evidence="4 5">
    <name type="scientific">Saitoella complicata (strain BCRC 22490 / CBS 7301 / JCM 7358 / NBRC 10748 / NRRL Y-17804)</name>
    <dbReference type="NCBI Taxonomy" id="698492"/>
    <lineage>
        <taxon>Eukaryota</taxon>
        <taxon>Fungi</taxon>
        <taxon>Dikarya</taxon>
        <taxon>Ascomycota</taxon>
        <taxon>Taphrinomycotina</taxon>
        <taxon>Taphrinomycotina incertae sedis</taxon>
        <taxon>Saitoella</taxon>
    </lineage>
</organism>
<dbReference type="Gene3D" id="3.40.33.10">
    <property type="entry name" value="CAP"/>
    <property type="match status" value="1"/>
</dbReference>
<dbReference type="Pfam" id="PF00188">
    <property type="entry name" value="CAP"/>
    <property type="match status" value="1"/>
</dbReference>
<feature type="region of interest" description="Disordered" evidence="1">
    <location>
        <begin position="663"/>
        <end position="689"/>
    </location>
</feature>
<feature type="signal peptide" evidence="2">
    <location>
        <begin position="1"/>
        <end position="20"/>
    </location>
</feature>
<keyword evidence="5" id="KW-1185">Reference proteome</keyword>
<feature type="chain" id="PRO_5002430192" description="WSC domain-containing protein" evidence="2">
    <location>
        <begin position="21"/>
        <end position="1184"/>
    </location>
</feature>
<feature type="domain" description="WSC" evidence="3">
    <location>
        <begin position="370"/>
        <end position="463"/>
    </location>
</feature>
<accession>A0A0E9NAC2</accession>
<evidence type="ECO:0000256" key="1">
    <source>
        <dbReference type="SAM" id="MobiDB-lite"/>
    </source>
</evidence>
<evidence type="ECO:0000259" key="3">
    <source>
        <dbReference type="PROSITE" id="PS51212"/>
    </source>
</evidence>
<dbReference type="PRINTS" id="PR00837">
    <property type="entry name" value="V5TPXLIKE"/>
</dbReference>
<comment type="caution">
    <text evidence="4">The sequence shown here is derived from an EMBL/GenBank/DDBJ whole genome shotgun (WGS) entry which is preliminary data.</text>
</comment>
<dbReference type="InterPro" id="IPR035940">
    <property type="entry name" value="CAP_sf"/>
</dbReference>
<dbReference type="InterPro" id="IPR018535">
    <property type="entry name" value="DUF1996"/>
</dbReference>
<dbReference type="SMART" id="SM00321">
    <property type="entry name" value="WSC"/>
    <property type="match status" value="1"/>
</dbReference>
<dbReference type="InterPro" id="IPR001283">
    <property type="entry name" value="CRISP-related"/>
</dbReference>
<sequence>MRLDVGFIPVATLLCSTVDAFWRLPCGAPVVVERMDPIVNPGLVSSHVHTIMGSDAINFTNTFNSLRAADCTTCQVTEDLSNYWTPNLWFQHPNGSFTSVPQIGGMLVYYLQRYNSQTDTELVAFPDGFRMVAGNPMLRSYYPSLEQRAISWMCINYAAQSLEKPYFPLTYCPHGLRAQVFFPSCWDGVNLDSANHKSHVAYPSNMNSGTCPPTHPIRLISLFYEVMFDVAQFSSLWTPDGVSQPFVLANGDPTGYGLHGDFMNGWNRDVLQRAIDNCTDMSGDINVCEVFDGMLQTTQEMSSCVAYPQVIEDVSGTLDELPGCNPIQSGGYPSAMATMPVCTLKPETLSKDEAEYEEFLLSPHPVNHTGWHYLGCYNDSSSRTLPKQTWLPATTKPSESCMDACAAAGYTLAGLEYYGQCFCGNSLANGGIPRPDQECWMPCSGNSTQTCGGDWRLTVYQVGAGKKFTWMPEVKTTRTVSYSVIPSPPVLTTATSTVKTTGSSLKVSSTAAKGSSMVGTATGSAGAKAVSTASTITSSSTSLASSASAVSSSASCTINCGSNSCCPSTSNGQQCYNPSVYTCIFETSSTGKVTLCSFGMDACNGGCFDPSKYRCEGGTLKQGAASTSASSSLAVSSSKVSSVKVSSSVKSLSSVKTSVETSAKASATKTTSKKSSSTAKTSAKTTSSTKASTKVSATSSVKSTVNLSGLSAAAVAASTKISSVKSISITASSSKPKISAVKASSTKATLTAVSTAKISAMTSSIKASSTVKATAKTSSVMSTSAKATSVVSPSALLLAVQQTTGSSSSRKSASSVKSASSTKKASLTDVTSTQTHTTTTWTTDTTVWVDPPTSSKRSTSTKVSSVKSSSSSKKVSSTTKATSSVETTVTAKSSVKSSSTWKVSSSAATSTASTKVSSSVKSVSTSKISSSMLEATLSAAKTSSSAVKSASSTSASVSMKATSSSKTSSANTKAASSVAKAVSLSVKPSTTTIKPSTMTSKSTIASTSSMKSTVASSSTSSATPATSSASATFISQMLTMHNSYRAAHSAQPLAWNKNLEKYAQNIADTCAFGDSSGSYGENMGLGTNSNSGYYLQKWYNEQNFYDYDTPTGYSAKTEHFTRVVWNATTQIGCAFATNCGSVGPYYYPYLLVCEYWRAGNVNNTGSDKAANPWKWYKTNVLPPA</sequence>
<dbReference type="STRING" id="698492.A0A0E9NAC2"/>
<protein>
    <recommendedName>
        <fullName evidence="3">WSC domain-containing protein</fullName>
    </recommendedName>
</protein>
<evidence type="ECO:0000313" key="4">
    <source>
        <dbReference type="EMBL" id="GAO46748.1"/>
    </source>
</evidence>
<dbReference type="AlphaFoldDB" id="A0A0E9NAC2"/>
<reference evidence="4 5" key="1">
    <citation type="journal article" date="2011" name="J. Gen. Appl. Microbiol.">
        <title>Draft genome sequencing of the enigmatic yeast Saitoella complicata.</title>
        <authorList>
            <person name="Nishida H."/>
            <person name="Hamamoto M."/>
            <person name="Sugiyama J."/>
        </authorList>
    </citation>
    <scope>NUCLEOTIDE SEQUENCE [LARGE SCALE GENOMIC DNA]</scope>
    <source>
        <strain evidence="4 5">NRRL Y-17804</strain>
    </source>
</reference>
<dbReference type="SUPFAM" id="SSF55797">
    <property type="entry name" value="PR-1-like"/>
    <property type="match status" value="1"/>
</dbReference>
<dbReference type="Proteomes" id="UP000033140">
    <property type="component" value="Unassembled WGS sequence"/>
</dbReference>
<dbReference type="PROSITE" id="PS51212">
    <property type="entry name" value="WSC"/>
    <property type="match status" value="1"/>
</dbReference>
<evidence type="ECO:0000313" key="5">
    <source>
        <dbReference type="Proteomes" id="UP000033140"/>
    </source>
</evidence>
<gene>
    <name evidence="4" type="ORF">G7K_0970-t1</name>
</gene>
<dbReference type="Pfam" id="PF09362">
    <property type="entry name" value="DUF1996"/>
    <property type="match status" value="1"/>
</dbReference>
<feature type="region of interest" description="Disordered" evidence="1">
    <location>
        <begin position="807"/>
        <end position="889"/>
    </location>
</feature>
<evidence type="ECO:0000256" key="2">
    <source>
        <dbReference type="SAM" id="SignalP"/>
    </source>
</evidence>
<proteinExistence type="predicted"/>
<dbReference type="RefSeq" id="XP_019026951.1">
    <property type="nucleotide sequence ID" value="XM_019167250.1"/>
</dbReference>
<keyword evidence="2" id="KW-0732">Signal</keyword>